<sequence>MAIEQTDDAWSGKFDDGIKGTVLATAYDSMGDQYLNTYCNKKINSQVFDISGNRKISVTGLNTTGTASSQHTQTSSLIMFLPDLTAYPYKTFLPLQWVLDQIILSVQQLYEETNWSEALGSLQEHFNELLPENFVGLFVLLLIIVLVARFVIATVKGALTLLTSLVKTCLIAYILAIIFYLINKMMD</sequence>
<dbReference type="AlphaFoldDB" id="A0A8H5KPT0"/>
<keyword evidence="3" id="KW-1185">Reference proteome</keyword>
<dbReference type="EMBL" id="JAAOAS010000435">
    <property type="protein sequence ID" value="KAF5576271.1"/>
    <property type="molecule type" value="Genomic_DNA"/>
</dbReference>
<evidence type="ECO:0000313" key="3">
    <source>
        <dbReference type="Proteomes" id="UP000546213"/>
    </source>
</evidence>
<reference evidence="2 3" key="1">
    <citation type="submission" date="2020-05" db="EMBL/GenBank/DDBJ databases">
        <title>Identification and distribution of gene clusters putatively required for synthesis of sphingolipid metabolism inhibitors in phylogenetically diverse species of the filamentous fungus Fusarium.</title>
        <authorList>
            <person name="Kim H.-S."/>
            <person name="Busman M."/>
            <person name="Brown D.W."/>
            <person name="Divon H."/>
            <person name="Uhlig S."/>
            <person name="Proctor R.H."/>
        </authorList>
    </citation>
    <scope>NUCLEOTIDE SEQUENCE [LARGE SCALE GENOMIC DNA]</scope>
    <source>
        <strain evidence="2 3">NRRL 36939</strain>
    </source>
</reference>
<name>A0A8H5KPT0_9HYPO</name>
<comment type="caution">
    <text evidence="2">The sequence shown here is derived from an EMBL/GenBank/DDBJ whole genome shotgun (WGS) entry which is preliminary data.</text>
</comment>
<keyword evidence="1" id="KW-0812">Transmembrane</keyword>
<dbReference type="OrthoDB" id="10462520at2759"/>
<keyword evidence="1" id="KW-1133">Transmembrane helix</keyword>
<keyword evidence="1" id="KW-0472">Membrane</keyword>
<protein>
    <submittedName>
        <fullName evidence="2">Uncharacterized protein</fullName>
    </submittedName>
</protein>
<dbReference type="Proteomes" id="UP000546213">
    <property type="component" value="Unassembled WGS sequence"/>
</dbReference>
<accession>A0A8H5KPT0</accession>
<proteinExistence type="predicted"/>
<evidence type="ECO:0000256" key="1">
    <source>
        <dbReference type="SAM" id="Phobius"/>
    </source>
</evidence>
<organism evidence="2 3">
    <name type="scientific">Fusarium pseudocircinatum</name>
    <dbReference type="NCBI Taxonomy" id="56676"/>
    <lineage>
        <taxon>Eukaryota</taxon>
        <taxon>Fungi</taxon>
        <taxon>Dikarya</taxon>
        <taxon>Ascomycota</taxon>
        <taxon>Pezizomycotina</taxon>
        <taxon>Sordariomycetes</taxon>
        <taxon>Hypocreomycetidae</taxon>
        <taxon>Hypocreales</taxon>
        <taxon>Nectriaceae</taxon>
        <taxon>Fusarium</taxon>
        <taxon>Fusarium fujikuroi species complex</taxon>
    </lineage>
</organism>
<gene>
    <name evidence="2" type="ORF">FPCIR_12700</name>
</gene>
<evidence type="ECO:0000313" key="2">
    <source>
        <dbReference type="EMBL" id="KAF5576271.1"/>
    </source>
</evidence>
<feature type="transmembrane region" description="Helical" evidence="1">
    <location>
        <begin position="158"/>
        <end position="182"/>
    </location>
</feature>
<feature type="transmembrane region" description="Helical" evidence="1">
    <location>
        <begin position="134"/>
        <end position="152"/>
    </location>
</feature>